<name>W6NF53_HAECO</name>
<evidence type="ECO:0000256" key="1">
    <source>
        <dbReference type="SAM" id="Phobius"/>
    </source>
</evidence>
<organism evidence="2">
    <name type="scientific">Haemonchus contortus</name>
    <name type="common">Barber pole worm</name>
    <dbReference type="NCBI Taxonomy" id="6289"/>
    <lineage>
        <taxon>Eukaryota</taxon>
        <taxon>Metazoa</taxon>
        <taxon>Ecdysozoa</taxon>
        <taxon>Nematoda</taxon>
        <taxon>Chromadorea</taxon>
        <taxon>Rhabditida</taxon>
        <taxon>Rhabditina</taxon>
        <taxon>Rhabditomorpha</taxon>
        <taxon>Strongyloidea</taxon>
        <taxon>Trichostrongylidae</taxon>
        <taxon>Haemonchus</taxon>
    </lineage>
</organism>
<feature type="transmembrane region" description="Helical" evidence="1">
    <location>
        <begin position="6"/>
        <end position="26"/>
    </location>
</feature>
<keyword evidence="1" id="KW-0812">Transmembrane</keyword>
<comment type="caution">
    <text evidence="2">The sequence shown here is derived from an EMBL/GenBank/DDBJ whole genome shotgun (WGS) entry which is preliminary data.</text>
</comment>
<accession>W6NF53</accession>
<keyword evidence="1" id="KW-0472">Membrane</keyword>
<gene>
    <name evidence="2" type="ORF">HCOI_01669700</name>
</gene>
<sequence length="130" mass="14237">MLQWTHLYFACTFVTTMSMNTVTYLVPAAMNSLHALFVAVDDIPDVHLVVVQDPEVTTELMLIVSIREAVQEAVIDLVNDVLIRGTVLGATIAVIDAAIPIPELAPEVMTVITGNITPQELPWRNIIEAI</sequence>
<reference evidence="2" key="2">
    <citation type="submission" date="2013-05" db="EMBL/GenBank/DDBJ databases">
        <title>The genome and transcriptome of Haemonchus contortus: a key model parasite for drug and vaccine discovery.</title>
        <authorList>
            <person name="Laing R."/>
            <person name="Kikuchi T."/>
            <person name="Martinelli A."/>
            <person name="Tsai I.J."/>
            <person name="Beech R.N."/>
            <person name="Redman E."/>
            <person name="Holroyd N."/>
            <person name="Bartley D.J."/>
            <person name="Beasley H."/>
            <person name="Britton C."/>
            <person name="Curran D."/>
            <person name="Devaney E."/>
            <person name="Gilabert A."/>
            <person name="Jackson F."/>
            <person name="Hunt M."/>
            <person name="Johnston S."/>
            <person name="Kryukov I."/>
            <person name="Li K."/>
            <person name="Morrison A.A."/>
            <person name="Reid A.J."/>
            <person name="Sargison N."/>
            <person name="Saunders G."/>
            <person name="Wasmuth J.D."/>
            <person name="Wolstenholme A."/>
            <person name="Berriman M."/>
            <person name="Gilleard J.S."/>
            <person name="Cotton J.A."/>
        </authorList>
    </citation>
    <scope>NUCLEOTIDE SEQUENCE [LARGE SCALE GENOMIC DNA]</scope>
    <source>
        <strain evidence="2">ISE/inbred ISE</strain>
    </source>
</reference>
<proteinExistence type="predicted"/>
<reference evidence="2" key="1">
    <citation type="submission" date="2013-03" db="EMBL/GenBank/DDBJ databases">
        <authorList>
            <person name="Aslett M."/>
        </authorList>
    </citation>
    <scope>NUCLEOTIDE SEQUENCE [LARGE SCALE GENOMIC DNA]</scope>
    <source>
        <strain evidence="2">ISE/inbred ISE</strain>
    </source>
</reference>
<dbReference type="EMBL" id="CAVP010059651">
    <property type="protein sequence ID" value="CDL95968.1"/>
    <property type="molecule type" value="Genomic_DNA"/>
</dbReference>
<protein>
    <submittedName>
        <fullName evidence="2">Uncharacterized protein</fullName>
    </submittedName>
</protein>
<keyword evidence="1" id="KW-1133">Transmembrane helix</keyword>
<dbReference type="AlphaFoldDB" id="W6NF53"/>
<evidence type="ECO:0000313" key="2">
    <source>
        <dbReference type="EMBL" id="CDL95968.1"/>
    </source>
</evidence>